<feature type="chain" id="PRO_5003870380" description="Beta-lactamase-related domain-containing protein" evidence="2">
    <location>
        <begin position="20"/>
        <end position="717"/>
    </location>
</feature>
<dbReference type="InterPro" id="IPR001466">
    <property type="entry name" value="Beta-lactam-related"/>
</dbReference>
<dbReference type="PANTHER" id="PTHR46825:SF9">
    <property type="entry name" value="BETA-LACTAMASE-RELATED DOMAIN-CONTAINING PROTEIN"/>
    <property type="match status" value="1"/>
</dbReference>
<accession>K3V3V4</accession>
<name>K3V3V4_FUSPC</name>
<dbReference type="InterPro" id="IPR012338">
    <property type="entry name" value="Beta-lactam/transpept-like"/>
</dbReference>
<keyword evidence="5" id="KW-1185">Reference proteome</keyword>
<dbReference type="EMBL" id="AFNW01000636">
    <property type="protein sequence ID" value="EKJ67469.1"/>
    <property type="molecule type" value="Genomic_DNA"/>
</dbReference>
<keyword evidence="2" id="KW-0732">Signal</keyword>
<dbReference type="KEGG" id="fpu:FPSE_12388"/>
<dbReference type="Pfam" id="PF17660">
    <property type="entry name" value="BTRD1"/>
    <property type="match status" value="2"/>
</dbReference>
<feature type="signal peptide" evidence="2">
    <location>
        <begin position="1"/>
        <end position="19"/>
    </location>
</feature>
<dbReference type="Gene3D" id="3.40.710.10">
    <property type="entry name" value="DD-peptidase/beta-lactamase superfamily"/>
    <property type="match status" value="1"/>
</dbReference>
<dbReference type="InterPro" id="IPR050491">
    <property type="entry name" value="AmpC-like"/>
</dbReference>
<evidence type="ECO:0000256" key="1">
    <source>
        <dbReference type="ARBA" id="ARBA00038215"/>
    </source>
</evidence>
<dbReference type="eggNOG" id="ENOG502S73P">
    <property type="taxonomic scope" value="Eukaryota"/>
</dbReference>
<dbReference type="PANTHER" id="PTHR46825">
    <property type="entry name" value="D-ALANYL-D-ALANINE-CARBOXYPEPTIDASE/ENDOPEPTIDASE AMPH"/>
    <property type="match status" value="1"/>
</dbReference>
<reference evidence="4 5" key="1">
    <citation type="journal article" date="2012" name="PLoS Pathog.">
        <title>Comparative pathogenomics reveals horizontally acquired novel virulence genes in fungi infecting cereal hosts.</title>
        <authorList>
            <person name="Gardiner D.M."/>
            <person name="McDonald M.C."/>
            <person name="Covarelli L."/>
            <person name="Solomon P.S."/>
            <person name="Rusu A.G."/>
            <person name="Marshall M."/>
            <person name="Kazan K."/>
            <person name="Chakraborty S."/>
            <person name="McDonald B.A."/>
            <person name="Manners J.M."/>
        </authorList>
    </citation>
    <scope>NUCLEOTIDE SEQUENCE [LARGE SCALE GENOMIC DNA]</scope>
    <source>
        <strain evidence="4 5">CS3096</strain>
    </source>
</reference>
<proteinExistence type="inferred from homology"/>
<evidence type="ECO:0000259" key="3">
    <source>
        <dbReference type="Pfam" id="PF00144"/>
    </source>
</evidence>
<evidence type="ECO:0000256" key="2">
    <source>
        <dbReference type="SAM" id="SignalP"/>
    </source>
</evidence>
<sequence>MRLKILWCLLAFLPLLIHAQDDEEYIINEWPTESRPTVAWYINNNAASHAKRASDLRKSFFRPMSLSAYGNPGETRYAATWINDGAMGQPWQMGWGMSLKAFDEWVSKWRMQGYRLVIISANGPAGKAAFHGVMAFPSDRLKWAYKCEIKDLDKYMAGKDNNGISRVNSFRMYGEMDDRRYCVLLYENKGNERWALEHSEPGAMPNESWVSEFNYPHVSRQFLRPHKLFVSDDGVITPLMTDVSIGGWSAAVRLDQEQMAEEIRRQGHQWFMPIDIQGASGLGKTQFTAVFAERMRYQPRLWAAHGKVSGFKNNKEAKKELDIMMKKFMVENGIRQAQISIGARGHAMLERSYTWAETAYGSVKPDDVFLIGGVSKMFLYAAVKWCVDQLLVEYDTPVYKLLGYRNPFDERAEDITIQHLLDHTAGYDRDDSGEAAFEFGKVGLTLPHNGTEPATLHDVIKYKLKQRLDYNPGERFVHSHYGSLLLGEVVANLTEMPYVDFLKKHILDGLDVSVFETDSKAHLKDKIVQQGLQIGVDARYPGKGEYVAGIYGGDGAIKEETAAAFSLRASATSLIKFAGQHCKYPSSFSQDKIKLTSLSTAVARVGKRRDGYRRGGIEGGYAYVESHGDFDWAMVFNTREFASKNAVVRLAHKIRKFIDKTVAENKYGPFTLTCNPGPEIFGKSFPGMQGISFDSLGHLPDCTEEELDELMHDRKDG</sequence>
<organism evidence="4 5">
    <name type="scientific">Fusarium pseudograminearum (strain CS3096)</name>
    <name type="common">Wheat and barley crown-rot fungus</name>
    <dbReference type="NCBI Taxonomy" id="1028729"/>
    <lineage>
        <taxon>Eukaryota</taxon>
        <taxon>Fungi</taxon>
        <taxon>Dikarya</taxon>
        <taxon>Ascomycota</taxon>
        <taxon>Pezizomycotina</taxon>
        <taxon>Sordariomycetes</taxon>
        <taxon>Hypocreomycetidae</taxon>
        <taxon>Hypocreales</taxon>
        <taxon>Nectriaceae</taxon>
        <taxon>Fusarium</taxon>
    </lineage>
</organism>
<evidence type="ECO:0000313" key="5">
    <source>
        <dbReference type="Proteomes" id="UP000007978"/>
    </source>
</evidence>
<comment type="similarity">
    <text evidence="1">Belongs to the peptidase S12 family.</text>
</comment>
<dbReference type="SUPFAM" id="SSF56601">
    <property type="entry name" value="beta-lactamase/transpeptidase-like"/>
    <property type="match status" value="1"/>
</dbReference>
<dbReference type="GeneID" id="20371005"/>
<dbReference type="AlphaFoldDB" id="K3V3V4"/>
<evidence type="ECO:0000313" key="4">
    <source>
        <dbReference type="EMBL" id="EKJ67469.1"/>
    </source>
</evidence>
<comment type="caution">
    <text evidence="4">The sequence shown here is derived from an EMBL/GenBank/DDBJ whole genome shotgun (WGS) entry which is preliminary data.</text>
</comment>
<gene>
    <name evidence="4" type="ORF">FPSE_12388</name>
</gene>
<dbReference type="HOGENOM" id="CLU_027352_0_0_1"/>
<dbReference type="Pfam" id="PF00144">
    <property type="entry name" value="Beta-lactamase"/>
    <property type="match status" value="1"/>
</dbReference>
<dbReference type="OrthoDB" id="5946976at2759"/>
<dbReference type="Proteomes" id="UP000007978">
    <property type="component" value="Chromosome 1"/>
</dbReference>
<protein>
    <recommendedName>
        <fullName evidence="3">Beta-lactamase-related domain-containing protein</fullName>
    </recommendedName>
</protein>
<dbReference type="RefSeq" id="XP_009263780.1">
    <property type="nucleotide sequence ID" value="XM_009265505.1"/>
</dbReference>
<dbReference type="InterPro" id="IPR049511">
    <property type="entry name" value="PGH-like_rpt"/>
</dbReference>
<feature type="domain" description="Beta-lactamase-related" evidence="3">
    <location>
        <begin position="324"/>
        <end position="622"/>
    </location>
</feature>